<comment type="caution">
    <text evidence="2">The sequence shown here is derived from an EMBL/GenBank/DDBJ whole genome shotgun (WGS) entry which is preliminary data.</text>
</comment>
<dbReference type="RefSeq" id="WP_010105448.1">
    <property type="nucleotide sequence ID" value="NZ_QZCV01000003.1"/>
</dbReference>
<protein>
    <submittedName>
        <fullName evidence="2">ABC transporter permease</fullName>
    </submittedName>
</protein>
<evidence type="ECO:0000259" key="1">
    <source>
        <dbReference type="Pfam" id="PF26354"/>
    </source>
</evidence>
<sequence>MNPYVPPEWRQGPHLQALYREFRAKTTGQHSPALQRLINWLRSEPMQGKLALLCSVPHQEWLLVRMNGRGLPISHLGERYRDIDAAECAIFRRRVRDRLGYTILDA</sequence>
<evidence type="ECO:0000313" key="3">
    <source>
        <dbReference type="Proteomes" id="UP001208935"/>
    </source>
</evidence>
<reference evidence="3" key="1">
    <citation type="submission" date="2023-07" db="EMBL/GenBank/DDBJ databases">
        <title>Verminephrobacter genomes.</title>
        <authorList>
            <person name="Lund M.B."/>
        </authorList>
    </citation>
    <scope>NUCLEOTIDE SEQUENCE [LARGE SCALE GENOMIC DNA]</scope>
    <source>
        <strain evidence="3">AtM5-05</strain>
    </source>
</reference>
<dbReference type="Pfam" id="PF26354">
    <property type="entry name" value="DMF_alpha"/>
    <property type="match status" value="1"/>
</dbReference>
<keyword evidence="3" id="KW-1185">Reference proteome</keyword>
<dbReference type="InterPro" id="IPR058713">
    <property type="entry name" value="DMF_alpha_dom"/>
</dbReference>
<accession>A0ABT3KX43</accession>
<feature type="domain" description="N,N-dimethylformamidase alpha subunit" evidence="1">
    <location>
        <begin position="18"/>
        <end position="98"/>
    </location>
</feature>
<proteinExistence type="predicted"/>
<dbReference type="Proteomes" id="UP001208935">
    <property type="component" value="Unassembled WGS sequence"/>
</dbReference>
<dbReference type="GeneID" id="77322987"/>
<organism evidence="2 3">
    <name type="scientific">Verminephrobacter aporrectodeae subsp. tuberculatae</name>
    <dbReference type="NCBI Taxonomy" id="1110392"/>
    <lineage>
        <taxon>Bacteria</taxon>
        <taxon>Pseudomonadati</taxon>
        <taxon>Pseudomonadota</taxon>
        <taxon>Betaproteobacteria</taxon>
        <taxon>Burkholderiales</taxon>
        <taxon>Comamonadaceae</taxon>
        <taxon>Verminephrobacter</taxon>
    </lineage>
</organism>
<evidence type="ECO:0000313" key="2">
    <source>
        <dbReference type="EMBL" id="MCW5322905.1"/>
    </source>
</evidence>
<gene>
    <name evidence="2" type="ORF">D5039_17665</name>
</gene>
<dbReference type="EMBL" id="QZCW01000003">
    <property type="protein sequence ID" value="MCW5322905.1"/>
    <property type="molecule type" value="Genomic_DNA"/>
</dbReference>
<name>A0ABT3KX43_9BURK</name>